<gene>
    <name evidence="2" type="ORF">FocTR4_00016845</name>
</gene>
<name>A0A5C6SIQ9_FUSOC</name>
<feature type="region of interest" description="Disordered" evidence="1">
    <location>
        <begin position="1"/>
        <end position="78"/>
    </location>
</feature>
<sequence length="78" mass="8854">MGGKNSDKQLVEKRSGRHGRDRSNPYILSEGRQDHRDLLGHARDDGRTQPVHGRTSSHCSWPKISVRDEVSGYNDLNE</sequence>
<proteinExistence type="predicted"/>
<comment type="caution">
    <text evidence="2">The sequence shown here is derived from an EMBL/GenBank/DDBJ whole genome shotgun (WGS) entry which is preliminary data.</text>
</comment>
<evidence type="ECO:0000256" key="1">
    <source>
        <dbReference type="SAM" id="MobiDB-lite"/>
    </source>
</evidence>
<dbReference type="AlphaFoldDB" id="A0A5C6SIQ9"/>
<reference evidence="2 3" key="1">
    <citation type="submission" date="2019-07" db="EMBL/GenBank/DDBJ databases">
        <title>The First High-Quality Draft Genome Sequence of the Causal Agent of the Current Panama Disease Epidemic.</title>
        <authorList>
            <person name="Warmington R.J."/>
            <person name="Kay W."/>
            <person name="Jeffries A."/>
            <person name="Bebber D."/>
            <person name="Moore K."/>
            <person name="Studholme D.J."/>
        </authorList>
    </citation>
    <scope>NUCLEOTIDE SEQUENCE [LARGE SCALE GENOMIC DNA]</scope>
    <source>
        <strain evidence="2 3">TR4</strain>
    </source>
</reference>
<dbReference type="EMBL" id="VMNF01000013">
    <property type="protein sequence ID" value="TXB97758.1"/>
    <property type="molecule type" value="Genomic_DNA"/>
</dbReference>
<feature type="compositionally biased region" description="Basic and acidic residues" evidence="1">
    <location>
        <begin position="1"/>
        <end position="14"/>
    </location>
</feature>
<accession>A0A5C6SIQ9</accession>
<feature type="compositionally biased region" description="Basic and acidic residues" evidence="1">
    <location>
        <begin position="31"/>
        <end position="47"/>
    </location>
</feature>
<organism evidence="2 3">
    <name type="scientific">Fusarium oxysporum f. sp. cubense</name>
    <dbReference type="NCBI Taxonomy" id="61366"/>
    <lineage>
        <taxon>Eukaryota</taxon>
        <taxon>Fungi</taxon>
        <taxon>Dikarya</taxon>
        <taxon>Ascomycota</taxon>
        <taxon>Pezizomycotina</taxon>
        <taxon>Sordariomycetes</taxon>
        <taxon>Hypocreomycetidae</taxon>
        <taxon>Hypocreales</taxon>
        <taxon>Nectriaceae</taxon>
        <taxon>Fusarium</taxon>
        <taxon>Fusarium oxysporum species complex</taxon>
    </lineage>
</organism>
<evidence type="ECO:0000313" key="2">
    <source>
        <dbReference type="EMBL" id="TXB97758.1"/>
    </source>
</evidence>
<evidence type="ECO:0000313" key="3">
    <source>
        <dbReference type="Proteomes" id="UP000321331"/>
    </source>
</evidence>
<dbReference type="Proteomes" id="UP000321331">
    <property type="component" value="Unassembled WGS sequence"/>
</dbReference>
<protein>
    <submittedName>
        <fullName evidence="2">Uncharacterized protein</fullName>
    </submittedName>
</protein>